<feature type="region of interest" description="Disordered" evidence="1">
    <location>
        <begin position="55"/>
        <end position="75"/>
    </location>
</feature>
<protein>
    <submittedName>
        <fullName evidence="2">Secretion protein HlyD</fullName>
    </submittedName>
</protein>
<proteinExistence type="predicted"/>
<dbReference type="HOGENOM" id="CLU_2668289_0_0_6"/>
<organism evidence="2 3">
    <name type="scientific">Pseudomonas mandelii JR-1</name>
    <dbReference type="NCBI Taxonomy" id="1147786"/>
    <lineage>
        <taxon>Bacteria</taxon>
        <taxon>Pseudomonadati</taxon>
        <taxon>Pseudomonadota</taxon>
        <taxon>Gammaproteobacteria</taxon>
        <taxon>Pseudomonadales</taxon>
        <taxon>Pseudomonadaceae</taxon>
        <taxon>Pseudomonas</taxon>
    </lineage>
</organism>
<accession>A0A024E6D0</accession>
<dbReference type="Proteomes" id="UP000026913">
    <property type="component" value="Chromosome"/>
</dbReference>
<dbReference type="KEGG" id="pman:OU5_1410"/>
<dbReference type="EMBL" id="CP005960">
    <property type="protein sequence ID" value="AHZ68489.1"/>
    <property type="molecule type" value="Genomic_DNA"/>
</dbReference>
<dbReference type="AlphaFoldDB" id="A0A024E6D0"/>
<feature type="region of interest" description="Disordered" evidence="1">
    <location>
        <begin position="1"/>
        <end position="29"/>
    </location>
</feature>
<name>A0A024E6D0_9PSED</name>
<evidence type="ECO:0000313" key="2">
    <source>
        <dbReference type="EMBL" id="AHZ68489.1"/>
    </source>
</evidence>
<evidence type="ECO:0000256" key="1">
    <source>
        <dbReference type="SAM" id="MobiDB-lite"/>
    </source>
</evidence>
<reference evidence="2 3" key="1">
    <citation type="journal article" date="2012" name="J. Bacteriol.">
        <title>Genome sequence of cold-adapted Pseudomonas mandelii strain JR-1.</title>
        <authorList>
            <person name="Jang S.H."/>
            <person name="Kim J."/>
            <person name="Kim J."/>
            <person name="Hong S."/>
            <person name="Lee C."/>
        </authorList>
    </citation>
    <scope>NUCLEOTIDE SEQUENCE [LARGE SCALE GENOMIC DNA]</scope>
    <source>
        <strain evidence="2 3">JR-1</strain>
    </source>
</reference>
<evidence type="ECO:0000313" key="3">
    <source>
        <dbReference type="Proteomes" id="UP000026913"/>
    </source>
</evidence>
<gene>
    <name evidence="2" type="ORF">OU5_1410</name>
</gene>
<sequence>MHGGEFIPARGDHLPGGDGDNGDQTKCYKQGASGLSGTFHAGFRPMGIGPSFILRTKNGGRRTLSGGRQTRGAVL</sequence>